<evidence type="ECO:0000313" key="2">
    <source>
        <dbReference type="Proteomes" id="UP001175226"/>
    </source>
</evidence>
<comment type="caution">
    <text evidence="1">The sequence shown here is derived from an EMBL/GenBank/DDBJ whole genome shotgun (WGS) entry which is preliminary data.</text>
</comment>
<gene>
    <name evidence="1" type="ORF">EV421DRAFT_1792425</name>
</gene>
<name>A0AA39MTK5_9AGAR</name>
<dbReference type="EMBL" id="JAUEPT010000014">
    <property type="protein sequence ID" value="KAK0446102.1"/>
    <property type="molecule type" value="Genomic_DNA"/>
</dbReference>
<dbReference type="AlphaFoldDB" id="A0AA39MTK5"/>
<accession>A0AA39MTK5</accession>
<keyword evidence="2" id="KW-1185">Reference proteome</keyword>
<proteinExistence type="predicted"/>
<protein>
    <submittedName>
        <fullName evidence="1">Uncharacterized protein</fullName>
    </submittedName>
</protein>
<organism evidence="1 2">
    <name type="scientific">Armillaria borealis</name>
    <dbReference type="NCBI Taxonomy" id="47425"/>
    <lineage>
        <taxon>Eukaryota</taxon>
        <taxon>Fungi</taxon>
        <taxon>Dikarya</taxon>
        <taxon>Basidiomycota</taxon>
        <taxon>Agaricomycotina</taxon>
        <taxon>Agaricomycetes</taxon>
        <taxon>Agaricomycetidae</taxon>
        <taxon>Agaricales</taxon>
        <taxon>Marasmiineae</taxon>
        <taxon>Physalacriaceae</taxon>
        <taxon>Armillaria</taxon>
    </lineage>
</organism>
<reference evidence="1" key="1">
    <citation type="submission" date="2023-06" db="EMBL/GenBank/DDBJ databases">
        <authorList>
            <consortium name="Lawrence Berkeley National Laboratory"/>
            <person name="Ahrendt S."/>
            <person name="Sahu N."/>
            <person name="Indic B."/>
            <person name="Wong-Bajracharya J."/>
            <person name="Merenyi Z."/>
            <person name="Ke H.-M."/>
            <person name="Monk M."/>
            <person name="Kocsube S."/>
            <person name="Drula E."/>
            <person name="Lipzen A."/>
            <person name="Balint B."/>
            <person name="Henrissat B."/>
            <person name="Andreopoulos B."/>
            <person name="Martin F.M."/>
            <person name="Harder C.B."/>
            <person name="Rigling D."/>
            <person name="Ford K.L."/>
            <person name="Foster G.D."/>
            <person name="Pangilinan J."/>
            <person name="Papanicolaou A."/>
            <person name="Barry K."/>
            <person name="LaButti K."/>
            <person name="Viragh M."/>
            <person name="Koriabine M."/>
            <person name="Yan M."/>
            <person name="Riley R."/>
            <person name="Champramary S."/>
            <person name="Plett K.L."/>
            <person name="Tsai I.J."/>
            <person name="Slot J."/>
            <person name="Sipos G."/>
            <person name="Plett J."/>
            <person name="Nagy L.G."/>
            <person name="Grigoriev I.V."/>
        </authorList>
    </citation>
    <scope>NUCLEOTIDE SEQUENCE</scope>
    <source>
        <strain evidence="1">FPL87.14</strain>
    </source>
</reference>
<dbReference type="Proteomes" id="UP001175226">
    <property type="component" value="Unassembled WGS sequence"/>
</dbReference>
<evidence type="ECO:0000313" key="1">
    <source>
        <dbReference type="EMBL" id="KAK0446102.1"/>
    </source>
</evidence>
<sequence length="109" mass="12361">MSLRLKLTRSAGTIFAFLSLPFLSHESSLMPTNINTHNSCFSCYYTAPHAKEMHQVSRRVLVWDNIVFGLMIRNFLHGSIGVDGGYLRYNFSHPMPMSHSLLAPLLTFT</sequence>